<reference evidence="2 3" key="1">
    <citation type="submission" date="2020-02" db="EMBL/GenBank/DDBJ databases">
        <title>Broccoli isolated Pseudomonas sp.</title>
        <authorList>
            <person name="Fujikawa T."/>
            <person name="Sawada H."/>
        </authorList>
    </citation>
    <scope>NUCLEOTIDE SEQUENCE [LARGE SCALE GENOMIC DNA]</scope>
    <source>
        <strain evidence="2 3">MAFF212428</strain>
    </source>
</reference>
<evidence type="ECO:0000313" key="3">
    <source>
        <dbReference type="Proteomes" id="UP000480410"/>
    </source>
</evidence>
<feature type="non-terminal residue" evidence="2">
    <location>
        <position position="1"/>
    </location>
</feature>
<sequence>RFGLAALEREAQKQLHRAGEGVGQTRWWGKGGWMSRRGGGRSNTASQVLRPSLASQLPQVQRRA</sequence>
<evidence type="ECO:0000313" key="2">
    <source>
        <dbReference type="EMBL" id="NER62522.1"/>
    </source>
</evidence>
<gene>
    <name evidence="2" type="ORF">G3435_26470</name>
</gene>
<accession>A0A6M0CYF4</accession>
<feature type="region of interest" description="Disordered" evidence="1">
    <location>
        <begin position="29"/>
        <end position="64"/>
    </location>
</feature>
<organism evidence="2 3">
    <name type="scientific">Pseudomonas brassicae</name>
    <dbReference type="NCBI Taxonomy" id="2708063"/>
    <lineage>
        <taxon>Bacteria</taxon>
        <taxon>Pseudomonadati</taxon>
        <taxon>Pseudomonadota</taxon>
        <taxon>Gammaproteobacteria</taxon>
        <taxon>Pseudomonadales</taxon>
        <taxon>Pseudomonadaceae</taxon>
        <taxon>Pseudomonas</taxon>
    </lineage>
</organism>
<feature type="compositionally biased region" description="Polar residues" evidence="1">
    <location>
        <begin position="42"/>
        <end position="64"/>
    </location>
</feature>
<proteinExistence type="predicted"/>
<name>A0A6M0CYF4_9PSED</name>
<protein>
    <submittedName>
        <fullName evidence="2">Uncharacterized protein</fullName>
    </submittedName>
</protein>
<evidence type="ECO:0000256" key="1">
    <source>
        <dbReference type="SAM" id="MobiDB-lite"/>
    </source>
</evidence>
<dbReference type="Proteomes" id="UP000480410">
    <property type="component" value="Unassembled WGS sequence"/>
</dbReference>
<dbReference type="AlphaFoldDB" id="A0A6M0CYF4"/>
<comment type="caution">
    <text evidence="2">The sequence shown here is derived from an EMBL/GenBank/DDBJ whole genome shotgun (WGS) entry which is preliminary data.</text>
</comment>
<dbReference type="EMBL" id="JAAHBV010000884">
    <property type="protein sequence ID" value="NER62522.1"/>
    <property type="molecule type" value="Genomic_DNA"/>
</dbReference>